<reference evidence="6 7" key="1">
    <citation type="submission" date="2014-02" db="EMBL/GenBank/DDBJ databases">
        <title>Comparative genomics and transcriptomics to identify genetic mechanisms underlying the emergence of carbapenem resistant Acinetobacter baumannii (CRAb).</title>
        <authorList>
            <person name="Harris A.D."/>
            <person name="Johnson K.J."/>
            <person name="George J."/>
            <person name="Shefchek K."/>
            <person name="Daugherty S.C."/>
            <person name="Parankush S."/>
            <person name="Sadzewicz L."/>
            <person name="Tallon L."/>
            <person name="Sengamalay N."/>
            <person name="Hazen T.H."/>
            <person name="Rasko D.A."/>
        </authorList>
    </citation>
    <scope>NUCLEOTIDE SEQUENCE [LARGE SCALE GENOMIC DNA]</scope>
    <source>
        <strain evidence="6 7">1295743</strain>
    </source>
</reference>
<keyword evidence="4" id="KW-0812">Transmembrane</keyword>
<proteinExistence type="predicted"/>
<dbReference type="Pfam" id="PF01569">
    <property type="entry name" value="PAP2"/>
    <property type="match status" value="1"/>
</dbReference>
<evidence type="ECO:0000313" key="7">
    <source>
        <dbReference type="Proteomes" id="UP000020595"/>
    </source>
</evidence>
<feature type="transmembrane region" description="Helical" evidence="4">
    <location>
        <begin position="100"/>
        <end position="120"/>
    </location>
</feature>
<gene>
    <name evidence="6" type="ORF">J512_3013</name>
</gene>
<evidence type="ECO:0000256" key="4">
    <source>
        <dbReference type="SAM" id="Phobius"/>
    </source>
</evidence>
<comment type="catalytic activity">
    <reaction evidence="3">
        <text>di-trans,octa-cis-undecaprenyl diphosphate + H2O = di-trans,octa-cis-undecaprenyl phosphate + phosphate + H(+)</text>
        <dbReference type="Rhea" id="RHEA:28094"/>
        <dbReference type="ChEBI" id="CHEBI:15377"/>
        <dbReference type="ChEBI" id="CHEBI:15378"/>
        <dbReference type="ChEBI" id="CHEBI:43474"/>
        <dbReference type="ChEBI" id="CHEBI:58405"/>
        <dbReference type="ChEBI" id="CHEBI:60392"/>
        <dbReference type="EC" id="3.6.1.27"/>
    </reaction>
</comment>
<feature type="domain" description="Phosphatidic acid phosphatase type 2/haloperoxidase" evidence="5">
    <location>
        <begin position="58"/>
        <end position="166"/>
    </location>
</feature>
<dbReference type="InterPro" id="IPR036938">
    <property type="entry name" value="PAP2/HPO_sf"/>
</dbReference>
<name>A0A009HKG8_ACIB9</name>
<feature type="transmembrane region" description="Helical" evidence="4">
    <location>
        <begin position="151"/>
        <end position="169"/>
    </location>
</feature>
<dbReference type="SUPFAM" id="SSF48317">
    <property type="entry name" value="Acid phosphatase/Vanadium-dependent haloperoxidase"/>
    <property type="match status" value="1"/>
</dbReference>
<organism evidence="6 7">
    <name type="scientific">Acinetobacter baumannii (strain 1295743)</name>
    <dbReference type="NCBI Taxonomy" id="1310613"/>
    <lineage>
        <taxon>Bacteria</taxon>
        <taxon>Pseudomonadati</taxon>
        <taxon>Pseudomonadota</taxon>
        <taxon>Gammaproteobacteria</taxon>
        <taxon>Moraxellales</taxon>
        <taxon>Moraxellaceae</taxon>
        <taxon>Acinetobacter</taxon>
        <taxon>Acinetobacter calcoaceticus/baumannii complex</taxon>
    </lineage>
</organism>
<dbReference type="SMART" id="SM00014">
    <property type="entry name" value="acidPPc"/>
    <property type="match status" value="1"/>
</dbReference>
<dbReference type="Proteomes" id="UP000020595">
    <property type="component" value="Unassembled WGS sequence"/>
</dbReference>
<dbReference type="GO" id="GO:0050380">
    <property type="term" value="F:undecaprenyl-diphosphatase activity"/>
    <property type="evidence" value="ECO:0007669"/>
    <property type="project" value="UniProtKB-EC"/>
</dbReference>
<dbReference type="EMBL" id="JEWH01000045">
    <property type="protein sequence ID" value="EXB04612.1"/>
    <property type="molecule type" value="Genomic_DNA"/>
</dbReference>
<dbReference type="PANTHER" id="PTHR14969:SF13">
    <property type="entry name" value="AT30094P"/>
    <property type="match status" value="1"/>
</dbReference>
<keyword evidence="4" id="KW-1133">Transmembrane helix</keyword>
<dbReference type="PANTHER" id="PTHR14969">
    <property type="entry name" value="SPHINGOSINE-1-PHOSPHATE PHOSPHOHYDROLASE"/>
    <property type="match status" value="1"/>
</dbReference>
<evidence type="ECO:0000256" key="1">
    <source>
        <dbReference type="ARBA" id="ARBA00012374"/>
    </source>
</evidence>
<dbReference type="EC" id="3.6.1.27" evidence="1"/>
<evidence type="ECO:0000256" key="2">
    <source>
        <dbReference type="ARBA" id="ARBA00032707"/>
    </source>
</evidence>
<dbReference type="GO" id="GO:0005886">
    <property type="term" value="C:plasma membrane"/>
    <property type="evidence" value="ECO:0007669"/>
    <property type="project" value="InterPro"/>
</dbReference>
<dbReference type="InterPro" id="IPR033879">
    <property type="entry name" value="UPP_Pase"/>
</dbReference>
<dbReference type="Gene3D" id="1.20.144.10">
    <property type="entry name" value="Phosphatidic acid phosphatase type 2/haloperoxidase"/>
    <property type="match status" value="1"/>
</dbReference>
<feature type="transmembrane region" description="Helical" evidence="4">
    <location>
        <begin position="127"/>
        <end position="145"/>
    </location>
</feature>
<dbReference type="PATRIC" id="fig|1310613.3.peg.2898"/>
<protein>
    <recommendedName>
        <fullName evidence="1">undecaprenyl-diphosphate phosphatase</fullName>
        <ecNumber evidence="1">3.6.1.27</ecNumber>
    </recommendedName>
    <alternativeName>
        <fullName evidence="2">Undecaprenyl pyrophosphate phosphatase</fullName>
    </alternativeName>
</protein>
<accession>A0A009HKG8</accession>
<dbReference type="AlphaFoldDB" id="A0A009HKG8"/>
<feature type="transmembrane region" description="Helical" evidence="4">
    <location>
        <begin position="23"/>
        <end position="49"/>
    </location>
</feature>
<dbReference type="RefSeq" id="WP_032051496.1">
    <property type="nucleotide sequence ID" value="NZ_JEWH01000045.1"/>
</dbReference>
<sequence length="198" mass="22666">MSLETLNLSLFHVINGAQDASQFIIRLAIFFANDLLYILLFILTFLWFYGDQDLKNRVIKSVFLTCVSLLVGYVISLFYHHPRPFVMGVGTTFIEHAPTASFPSNHMLIFSTIALSYLFAQRKMIGIILLFLSFVVAWSRIYLGVHFPLDMLGAFIVALLVNTAGYYFWNVYGTPLTAFFIRLYQIICKPLLDRGLIK</sequence>
<keyword evidence="4" id="KW-0472">Membrane</keyword>
<comment type="caution">
    <text evidence="6">The sequence shown here is derived from an EMBL/GenBank/DDBJ whole genome shotgun (WGS) entry which is preliminary data.</text>
</comment>
<dbReference type="InterPro" id="IPR000326">
    <property type="entry name" value="PAP2/HPO"/>
</dbReference>
<evidence type="ECO:0000259" key="5">
    <source>
        <dbReference type="SMART" id="SM00014"/>
    </source>
</evidence>
<dbReference type="CDD" id="cd03385">
    <property type="entry name" value="PAP2_BcrC_like"/>
    <property type="match status" value="1"/>
</dbReference>
<evidence type="ECO:0000313" key="6">
    <source>
        <dbReference type="EMBL" id="EXB04612.1"/>
    </source>
</evidence>
<feature type="transmembrane region" description="Helical" evidence="4">
    <location>
        <begin position="61"/>
        <end position="80"/>
    </location>
</feature>
<evidence type="ECO:0000256" key="3">
    <source>
        <dbReference type="ARBA" id="ARBA00047594"/>
    </source>
</evidence>